<reference evidence="4" key="1">
    <citation type="journal article" date="2017" name="Nat. Microbiol.">
        <title>Global analysis of biosynthetic gene clusters reveals vast potential of secondary metabolite production in Penicillium species.</title>
        <authorList>
            <person name="Nielsen J.C."/>
            <person name="Grijseels S."/>
            <person name="Prigent S."/>
            <person name="Ji B."/>
            <person name="Dainat J."/>
            <person name="Nielsen K.F."/>
            <person name="Frisvad J.C."/>
            <person name="Workman M."/>
            <person name="Nielsen J."/>
        </authorList>
    </citation>
    <scope>NUCLEOTIDE SEQUENCE [LARGE SCALE GENOMIC DNA]</scope>
    <source>
        <strain evidence="4">IBT 24891</strain>
    </source>
</reference>
<name>A0A1V6T6P0_9EURO</name>
<protein>
    <submittedName>
        <fullName evidence="3">Uncharacterized protein</fullName>
    </submittedName>
</protein>
<evidence type="ECO:0000256" key="2">
    <source>
        <dbReference type="SAM" id="Phobius"/>
    </source>
</evidence>
<dbReference type="AlphaFoldDB" id="A0A1V6T6P0"/>
<feature type="compositionally biased region" description="Polar residues" evidence="1">
    <location>
        <begin position="246"/>
        <end position="255"/>
    </location>
</feature>
<feature type="compositionally biased region" description="Basic and acidic residues" evidence="1">
    <location>
        <begin position="330"/>
        <end position="369"/>
    </location>
</feature>
<proteinExistence type="predicted"/>
<keyword evidence="2" id="KW-1133">Transmembrane helix</keyword>
<evidence type="ECO:0000313" key="4">
    <source>
        <dbReference type="Proteomes" id="UP000191285"/>
    </source>
</evidence>
<dbReference type="OrthoDB" id="5429716at2759"/>
<comment type="caution">
    <text evidence="3">The sequence shown here is derived from an EMBL/GenBank/DDBJ whole genome shotgun (WGS) entry which is preliminary data.</text>
</comment>
<dbReference type="EMBL" id="MLKD01000011">
    <property type="protein sequence ID" value="OQE21664.1"/>
    <property type="molecule type" value="Genomic_DNA"/>
</dbReference>
<keyword evidence="4" id="KW-1185">Reference proteome</keyword>
<dbReference type="STRING" id="303698.A0A1V6T6P0"/>
<keyword evidence="2" id="KW-0812">Transmembrane</keyword>
<feature type="transmembrane region" description="Helical" evidence="2">
    <location>
        <begin position="212"/>
        <end position="233"/>
    </location>
</feature>
<gene>
    <name evidence="3" type="ORF">PENSTE_c011G01011</name>
</gene>
<keyword evidence="2" id="KW-0472">Membrane</keyword>
<organism evidence="3 4">
    <name type="scientific">Penicillium steckii</name>
    <dbReference type="NCBI Taxonomy" id="303698"/>
    <lineage>
        <taxon>Eukaryota</taxon>
        <taxon>Fungi</taxon>
        <taxon>Dikarya</taxon>
        <taxon>Ascomycota</taxon>
        <taxon>Pezizomycotina</taxon>
        <taxon>Eurotiomycetes</taxon>
        <taxon>Eurotiomycetidae</taxon>
        <taxon>Eurotiales</taxon>
        <taxon>Aspergillaceae</taxon>
        <taxon>Penicillium</taxon>
    </lineage>
</organism>
<sequence>MTTTGPSNFGPLTTIFTPPAWCSQEQWVAHNTNKGGTLLRWGATCDAGSIGFASECYPSGWTGSNESALSYKGFSPGWGCPMGFTGAASASRIQQSNHFVLSEYITDLGDHDVATACCPRNYDYNGHYCVSHTLSFASPRTFLSKSDDQCFSSTSYKYFQSIGTSGPTGQATFQAYPVIIVQDSRSSTSIAPQPTNNSDSSESSGLSTGAKIAIGVCIPVGIIIIAAVCFIWWHRRRSRAKRAATVTDSATNSLQPLDPYSGKPELDAGTAVNPQTKQELHAEDMPSHGGVKVAPAELPTLRSNVPSEMPIHKSPDTPQAELPGDFGEFGAKDHQENELSGEGLEHTRSNGRGELDSGNEHDQRSMPRE</sequence>
<dbReference type="Proteomes" id="UP000191285">
    <property type="component" value="Unassembled WGS sequence"/>
</dbReference>
<evidence type="ECO:0000313" key="3">
    <source>
        <dbReference type="EMBL" id="OQE21664.1"/>
    </source>
</evidence>
<evidence type="ECO:0000256" key="1">
    <source>
        <dbReference type="SAM" id="MobiDB-lite"/>
    </source>
</evidence>
<feature type="region of interest" description="Disordered" evidence="1">
    <location>
        <begin position="303"/>
        <end position="369"/>
    </location>
</feature>
<accession>A0A1V6T6P0</accession>
<feature type="region of interest" description="Disordered" evidence="1">
    <location>
        <begin position="242"/>
        <end position="270"/>
    </location>
</feature>